<protein>
    <submittedName>
        <fullName evidence="9">Kinesin-like protein</fullName>
    </submittedName>
</protein>
<evidence type="ECO:0000313" key="9">
    <source>
        <dbReference type="EMBL" id="WZN64563.1"/>
    </source>
</evidence>
<dbReference type="PANTHER" id="PTHR47117">
    <property type="entry name" value="STAR-RELATED LIPID TRANSFER PROTEIN 9"/>
    <property type="match status" value="1"/>
</dbReference>
<evidence type="ECO:0000256" key="2">
    <source>
        <dbReference type="ARBA" id="ARBA00022840"/>
    </source>
</evidence>
<feature type="compositionally biased region" description="Acidic residues" evidence="7">
    <location>
        <begin position="1152"/>
        <end position="1168"/>
    </location>
</feature>
<dbReference type="PRINTS" id="PR00380">
    <property type="entry name" value="KINESINHEAVY"/>
</dbReference>
<evidence type="ECO:0000256" key="7">
    <source>
        <dbReference type="SAM" id="MobiDB-lite"/>
    </source>
</evidence>
<dbReference type="AlphaFoldDB" id="A0AAX4PEI1"/>
<dbReference type="SUPFAM" id="SSF49879">
    <property type="entry name" value="SMAD/FHA domain"/>
    <property type="match status" value="1"/>
</dbReference>
<sequence>MTAAGGEGKAKAPIRVVVRCRPLSKREQDEEGGGGKVCLSCHGNRVVVGGKEFGFDKVFHGGATQADVYEGFGASLAEAALQGYNTCIFAYGQTGSGKSHSMVGTEAEGEGRGLVPRVLKRLFEGGSTGGDMTVDVSMIEIYNERVYDLLDPTVLRNTGGRHKSRSLRVRVHPKTGAYVENLGVLGAASIGEALRLLELGSKARTIHATNMNAASSRAHTVFTVRLSQTKPGGGSGEGREAVRVTSKVNMVDLAGSERTKATGAAGQRLREGASINKSLSALGKCISALAEEASSGKSKAHVPFRESTLTLMLRESLGGNSRTGMLAAISPSARHLEETLSTLRFASRAKRIVCRAEVNVDPTQRLVSELRDEIRMLKQALAQSGGGEDGAMAAQVKQSQRIVKDLEGTWEQRHEATLDSLGEAKRNMRLMGLEGAAEATARDLPSVPGSLQDDARGQIPRLVNLNADPMLSGTLAFCILPGETAVGSDPGECGGSRVLISGLGVAGRHALLRCWPGPGNSFSLTVEPASADASVHVNGSAVAEGEQRGIGHGDRVIFGAYSAFRVDCPGSQEGQPSAARVGVDEVDWGFAFREFSKARVEGLVAEREAELERKYREVFERRLEESNEQIELALGRQCEQIVELQEHLRSREVEGAGRLEERFEELRREHGRIQADLARVGAGEGAVGGGEAVGRAFPELGTPKKRTFRSAQEAKTELVRDIQHRIEEIGESVGSAGGPDPGEVAERELSALLQASLEAMERWHAIRSQESTALDTEADDLKAPAPTEGLSIARGVLDEVLAGICGGSAEGEARTAEETAAEVPEMPEEFLQDLAASLLLVESTNGILGEANAQMKFSLRLASHLPDLSDPAAAQNAHSTDEPAIVVDAYYHGIQVGAMDEREFEERAAAIEQAFTASEHDRSPESRFALHEAILGGLPSETFVGASYVYLKPLVYLMETDGTARVVDEFGNKAGDLMVRLAPEVPEGEGEVSEPEDLVGRGLLVHIESSGFVAASQDLEGLSLFADYSVPRLRCGETEGGEGEREKGRGDRFDIGLMEEGSHTCGHTYLKSHDLGEVTSESLALLERCALRIDVYGSSLGDQAMIHGELDRIRESLGLPAVAVEVTGGSAKELQATLSPFESGDDVTASTESEDEEEEEEDDDDEGSEASRRLDYSPESVVEGIPAAGVVAPARAGFSLEASPGRGCKCTIM</sequence>
<accession>A0AAX4PEI1</accession>
<dbReference type="Proteomes" id="UP001472866">
    <property type="component" value="Chromosome 10"/>
</dbReference>
<keyword evidence="4 5" id="KW-0505">Motor protein</keyword>
<feature type="binding site" evidence="5">
    <location>
        <begin position="92"/>
        <end position="99"/>
    </location>
    <ligand>
        <name>ATP</name>
        <dbReference type="ChEBI" id="CHEBI:30616"/>
    </ligand>
</feature>
<dbReference type="InterPro" id="IPR027417">
    <property type="entry name" value="P-loop_NTPase"/>
</dbReference>
<proteinExistence type="inferred from homology"/>
<keyword evidence="10" id="KW-1185">Reference proteome</keyword>
<keyword evidence="1 5" id="KW-0547">Nucleotide-binding</keyword>
<dbReference type="GO" id="GO:0007018">
    <property type="term" value="P:microtubule-based movement"/>
    <property type="evidence" value="ECO:0007669"/>
    <property type="project" value="InterPro"/>
</dbReference>
<evidence type="ECO:0000256" key="4">
    <source>
        <dbReference type="ARBA" id="ARBA00023175"/>
    </source>
</evidence>
<dbReference type="EMBL" id="CP151510">
    <property type="protein sequence ID" value="WZN64563.1"/>
    <property type="molecule type" value="Genomic_DNA"/>
</dbReference>
<evidence type="ECO:0000313" key="10">
    <source>
        <dbReference type="Proteomes" id="UP001472866"/>
    </source>
</evidence>
<dbReference type="InterPro" id="IPR001752">
    <property type="entry name" value="Kinesin_motor_dom"/>
</dbReference>
<dbReference type="PROSITE" id="PS50067">
    <property type="entry name" value="KINESIN_MOTOR_2"/>
    <property type="match status" value="1"/>
</dbReference>
<evidence type="ECO:0000259" key="8">
    <source>
        <dbReference type="PROSITE" id="PS50067"/>
    </source>
</evidence>
<evidence type="ECO:0000256" key="6">
    <source>
        <dbReference type="SAM" id="Coils"/>
    </source>
</evidence>
<evidence type="ECO:0000256" key="1">
    <source>
        <dbReference type="ARBA" id="ARBA00022741"/>
    </source>
</evidence>
<keyword evidence="2 5" id="KW-0067">ATP-binding</keyword>
<feature type="region of interest" description="Disordered" evidence="7">
    <location>
        <begin position="1137"/>
        <end position="1180"/>
    </location>
</feature>
<dbReference type="Pfam" id="PF00225">
    <property type="entry name" value="Kinesin"/>
    <property type="match status" value="1"/>
</dbReference>
<organism evidence="9 10">
    <name type="scientific">Chloropicon roscoffensis</name>
    <dbReference type="NCBI Taxonomy" id="1461544"/>
    <lineage>
        <taxon>Eukaryota</taxon>
        <taxon>Viridiplantae</taxon>
        <taxon>Chlorophyta</taxon>
        <taxon>Chloropicophyceae</taxon>
        <taxon>Chloropicales</taxon>
        <taxon>Chloropicaceae</taxon>
        <taxon>Chloropicon</taxon>
    </lineage>
</organism>
<dbReference type="GO" id="GO:0003777">
    <property type="term" value="F:microtubule motor activity"/>
    <property type="evidence" value="ECO:0007669"/>
    <property type="project" value="InterPro"/>
</dbReference>
<dbReference type="Gene3D" id="2.60.200.20">
    <property type="match status" value="1"/>
</dbReference>
<comment type="similarity">
    <text evidence="5">Belongs to the TRAFAC class myosin-kinesin ATPase superfamily. Kinesin family.</text>
</comment>
<feature type="coiled-coil region" evidence="6">
    <location>
        <begin position="616"/>
        <end position="676"/>
    </location>
</feature>
<dbReference type="PROSITE" id="PS00411">
    <property type="entry name" value="KINESIN_MOTOR_1"/>
    <property type="match status" value="1"/>
</dbReference>
<keyword evidence="3 6" id="KW-0175">Coiled coil</keyword>
<evidence type="ECO:0000256" key="5">
    <source>
        <dbReference type="PROSITE-ProRule" id="PRU00283"/>
    </source>
</evidence>
<dbReference type="GO" id="GO:0008017">
    <property type="term" value="F:microtubule binding"/>
    <property type="evidence" value="ECO:0007669"/>
    <property type="project" value="InterPro"/>
</dbReference>
<dbReference type="InterPro" id="IPR036961">
    <property type="entry name" value="Kinesin_motor_dom_sf"/>
</dbReference>
<dbReference type="GO" id="GO:0005524">
    <property type="term" value="F:ATP binding"/>
    <property type="evidence" value="ECO:0007669"/>
    <property type="project" value="UniProtKB-UniRule"/>
</dbReference>
<dbReference type="SUPFAM" id="SSF52540">
    <property type="entry name" value="P-loop containing nucleoside triphosphate hydrolases"/>
    <property type="match status" value="1"/>
</dbReference>
<dbReference type="InterPro" id="IPR008984">
    <property type="entry name" value="SMAD_FHA_dom_sf"/>
</dbReference>
<evidence type="ECO:0000256" key="3">
    <source>
        <dbReference type="ARBA" id="ARBA00023054"/>
    </source>
</evidence>
<name>A0AAX4PEI1_9CHLO</name>
<dbReference type="SMART" id="SM00129">
    <property type="entry name" value="KISc"/>
    <property type="match status" value="1"/>
</dbReference>
<reference evidence="9 10" key="1">
    <citation type="submission" date="2024-03" db="EMBL/GenBank/DDBJ databases">
        <title>Complete genome sequence of the green alga Chloropicon roscoffensis RCC1871.</title>
        <authorList>
            <person name="Lemieux C."/>
            <person name="Pombert J.-F."/>
            <person name="Otis C."/>
            <person name="Turmel M."/>
        </authorList>
    </citation>
    <scope>NUCLEOTIDE SEQUENCE [LARGE SCALE GENOMIC DNA]</scope>
    <source>
        <strain evidence="9 10">RCC1871</strain>
    </source>
</reference>
<dbReference type="InterPro" id="IPR019821">
    <property type="entry name" value="Kinesin_motor_CS"/>
</dbReference>
<gene>
    <name evidence="9" type="ORF">HKI87_10g61200</name>
</gene>
<feature type="domain" description="Kinesin motor" evidence="8">
    <location>
        <begin position="13"/>
        <end position="352"/>
    </location>
</feature>
<dbReference type="Gene3D" id="3.40.850.10">
    <property type="entry name" value="Kinesin motor domain"/>
    <property type="match status" value="1"/>
</dbReference>